<dbReference type="SUPFAM" id="SSF50494">
    <property type="entry name" value="Trypsin-like serine proteases"/>
    <property type="match status" value="1"/>
</dbReference>
<dbReference type="PROSITE" id="PS51871">
    <property type="entry name" value="PV_P1_PRO"/>
    <property type="match status" value="1"/>
</dbReference>
<dbReference type="InterPro" id="IPR007094">
    <property type="entry name" value="RNA-dir_pol_PSvirus"/>
</dbReference>
<evidence type="ECO:0000256" key="30">
    <source>
        <dbReference type="ARBA" id="ARBA00034108"/>
    </source>
</evidence>
<dbReference type="GO" id="GO:0004197">
    <property type="term" value="F:cysteine-type endopeptidase activity"/>
    <property type="evidence" value="ECO:0007669"/>
    <property type="project" value="InterPro"/>
</dbReference>
<dbReference type="InterPro" id="IPR001592">
    <property type="entry name" value="Poty_coat"/>
</dbReference>
<evidence type="ECO:0000256" key="9">
    <source>
        <dbReference type="ARBA" id="ARBA00022488"/>
    </source>
</evidence>
<dbReference type="Pfam" id="PF08440">
    <property type="entry name" value="Poty_PP"/>
    <property type="match status" value="1"/>
</dbReference>
<name>A0A410CPK3_9POTV</name>
<keyword evidence="12" id="KW-0597">Phosphoprotein</keyword>
<dbReference type="Pfam" id="PF00851">
    <property type="entry name" value="Peptidase_C6"/>
    <property type="match status" value="1"/>
</dbReference>
<dbReference type="InterPro" id="IPR039560">
    <property type="entry name" value="Potyvirid-P3"/>
</dbReference>
<comment type="similarity">
    <text evidence="5 33">Belongs to the potyviridae genome polyprotein family.</text>
</comment>
<dbReference type="Pfam" id="PF00863">
    <property type="entry name" value="Peptidase_C4"/>
    <property type="match status" value="1"/>
</dbReference>
<keyword evidence="25" id="KW-0946">Virion</keyword>
<keyword evidence="7" id="KW-0941">Suppressor of RNA silencing</keyword>
<dbReference type="PRINTS" id="PR00966">
    <property type="entry name" value="NIAPOTYPTASE"/>
</dbReference>
<comment type="function">
    <text evidence="29">Has helicase activity. It may be involved in replication.</text>
</comment>
<evidence type="ECO:0000256" key="13">
    <source>
        <dbReference type="ARBA" id="ARBA00022561"/>
    </source>
</evidence>
<dbReference type="PROSITE" id="PS51436">
    <property type="entry name" value="POTYVIRUS_NIA_PRO"/>
    <property type="match status" value="1"/>
</dbReference>
<keyword evidence="27" id="KW-0899">Viral immunoevasion</keyword>
<keyword evidence="24" id="KW-0067">ATP-binding</keyword>
<dbReference type="InterPro" id="IPR001650">
    <property type="entry name" value="Helicase_C-like"/>
</dbReference>
<feature type="active site" description="For helper component proteinase activity" evidence="32">
    <location>
        <position position="642"/>
    </location>
</feature>
<dbReference type="GO" id="GO:0044161">
    <property type="term" value="C:host cell cytoplasmic vesicle"/>
    <property type="evidence" value="ECO:0007669"/>
    <property type="project" value="UniProtKB-SubCell"/>
</dbReference>
<dbReference type="GO" id="GO:0039694">
    <property type="term" value="P:viral RNA genome replication"/>
    <property type="evidence" value="ECO:0007669"/>
    <property type="project" value="InterPro"/>
</dbReference>
<feature type="active site" description="For helper component proteinase activity" evidence="32">
    <location>
        <position position="715"/>
    </location>
</feature>
<dbReference type="GO" id="GO:0005198">
    <property type="term" value="F:structural molecule activity"/>
    <property type="evidence" value="ECO:0007669"/>
    <property type="project" value="InterPro"/>
</dbReference>
<dbReference type="PROSITE" id="PS51192">
    <property type="entry name" value="HELICASE_ATP_BIND_1"/>
    <property type="match status" value="1"/>
</dbReference>
<dbReference type="GO" id="GO:0016818">
    <property type="term" value="F:hydrolase activity, acting on acid anhydrides, in phosphorus-containing anhydrides"/>
    <property type="evidence" value="ECO:0007669"/>
    <property type="project" value="InterPro"/>
</dbReference>
<evidence type="ECO:0000259" key="40">
    <source>
        <dbReference type="PROSITE" id="PS51871"/>
    </source>
</evidence>
<dbReference type="InterPro" id="IPR031159">
    <property type="entry name" value="HC_PRO_CPD_dom"/>
</dbReference>
<organism evidence="41">
    <name type="scientific">Carrot thin leaf virus</name>
    <dbReference type="NCBI Taxonomy" id="114922"/>
    <lineage>
        <taxon>Viruses</taxon>
        <taxon>Riboviria</taxon>
        <taxon>Orthornavirae</taxon>
        <taxon>Pisuviricota</taxon>
        <taxon>Stelpaviricetes</taxon>
        <taxon>Patatavirales</taxon>
        <taxon>Potyviridae</taxon>
        <taxon>Potyvirus</taxon>
        <taxon>Potyvirus carotatenuifoli</taxon>
    </lineage>
</organism>
<evidence type="ECO:0000256" key="23">
    <source>
        <dbReference type="ARBA" id="ARBA00022807"/>
    </source>
</evidence>
<dbReference type="PROSITE" id="PS50507">
    <property type="entry name" value="RDRP_SSRNA_POS"/>
    <property type="match status" value="1"/>
</dbReference>
<dbReference type="PROSITE" id="PS51194">
    <property type="entry name" value="HELICASE_CTER"/>
    <property type="match status" value="1"/>
</dbReference>
<keyword evidence="17" id="KW-0645">Protease</keyword>
<keyword evidence="9" id="KW-1036">Host cytoplasmic vesicle</keyword>
<comment type="catalytic activity">
    <reaction evidence="2">
        <text>Hydrolyzes a Gly-|-Gly bond at its own C-terminus, commonly in the sequence -Tyr-Xaa-Val-Gly-|-Gly, in the processing of the potyviral polyprotein.</text>
        <dbReference type="EC" id="3.4.22.45"/>
    </reaction>
</comment>
<keyword evidence="21" id="KW-0378">Hydrolase</keyword>
<dbReference type="Pfam" id="PF00271">
    <property type="entry name" value="Helicase_C"/>
    <property type="match status" value="1"/>
</dbReference>
<evidence type="ECO:0000256" key="25">
    <source>
        <dbReference type="ARBA" id="ARBA00022844"/>
    </source>
</evidence>
<dbReference type="GO" id="GO:0003723">
    <property type="term" value="F:RNA binding"/>
    <property type="evidence" value="ECO:0007669"/>
    <property type="project" value="InterPro"/>
</dbReference>
<evidence type="ECO:0000256" key="22">
    <source>
        <dbReference type="ARBA" id="ARBA00022806"/>
    </source>
</evidence>
<dbReference type="InterPro" id="IPR011545">
    <property type="entry name" value="DEAD/DEAH_box_helicase_dom"/>
</dbReference>
<evidence type="ECO:0000256" key="31">
    <source>
        <dbReference type="ARBA" id="ARBA00045403"/>
    </source>
</evidence>
<accession>A0A410CPK3</accession>
<dbReference type="InterPro" id="IPR002540">
    <property type="entry name" value="Pept_S30_P1_potyvir"/>
</dbReference>
<evidence type="ECO:0000259" key="38">
    <source>
        <dbReference type="PROSITE" id="PS51436"/>
    </source>
</evidence>
<evidence type="ECO:0000256" key="20">
    <source>
        <dbReference type="ARBA" id="ARBA00022741"/>
    </source>
</evidence>
<comment type="catalytic activity">
    <reaction evidence="1">
        <text>Hydrolyzes glutaminyl bonds, and activity is further restricted by preferences for the amino acids in P6 - P1' that vary with the species of potyvirus, e.g. Glu-Xaa-Xaa-Tyr-Xaa-Gln-|-(Ser or Gly) for the enzyme from tobacco etch virus. The natural substrate is the viral polyprotein, but other proteins and oligopeptides containing the appropriate consensus sequence are also cleaved.</text>
        <dbReference type="EC" id="3.4.22.44"/>
    </reaction>
</comment>
<dbReference type="Gene3D" id="2.40.10.10">
    <property type="entry name" value="Trypsin-like serine proteases"/>
    <property type="match status" value="2"/>
</dbReference>
<dbReference type="PANTHER" id="PTHR43519:SF1">
    <property type="entry name" value="ATP-DEPENDENT RNA HELICASE HRPB"/>
    <property type="match status" value="1"/>
</dbReference>
<evidence type="ECO:0000256" key="28">
    <source>
        <dbReference type="ARBA" id="ARBA00029405"/>
    </source>
</evidence>
<evidence type="ECO:0000256" key="32">
    <source>
        <dbReference type="PROSITE-ProRule" id="PRU01080"/>
    </source>
</evidence>
<evidence type="ECO:0000256" key="2">
    <source>
        <dbReference type="ARBA" id="ARBA00001848"/>
    </source>
</evidence>
<dbReference type="SUPFAM" id="SSF56672">
    <property type="entry name" value="DNA/RNA polymerases"/>
    <property type="match status" value="1"/>
</dbReference>
<evidence type="ECO:0000256" key="10">
    <source>
        <dbReference type="ARBA" id="ARBA00022497"/>
    </source>
</evidence>
<dbReference type="SMART" id="SM00490">
    <property type="entry name" value="HELICc"/>
    <property type="match status" value="1"/>
</dbReference>
<dbReference type="PROSITE" id="PS51744">
    <property type="entry name" value="HC_PRO_CPD"/>
    <property type="match status" value="1"/>
</dbReference>
<evidence type="ECO:0000256" key="21">
    <source>
        <dbReference type="ARBA" id="ARBA00022801"/>
    </source>
</evidence>
<sequence>MASIQFGSLPAVSLKAYYDGAKINAPIEAKPVCVNYASVGEAMIAKYEATKYKAFEKLNVALKRTMERHDRSRAVKAGPRWRLKEFTEQQIKEYHERQLKRLRSEAKFQQTEHMISRISIAGGAMPSVTQAGSCCLQRGKPQALSRKSVPVVHKKINASRATIQNLMNQIAKISVAKLMPIEIIGKRSKPLRLQTVEFNDGNYLKFPVKHLRGHKLNFDIHVNVEQESLIHPFIRASSYKKDVSLNQITYGCSGLAIGARQVVRDTSSEYMIVRGSFRNKLVDARSYVDNRTKFLMKYYSSVGEKFFNAFSEKFVELREEQNHTCESNFDIREVGEVCAIVWQTLMPCGKITCRRCAQDFRMGQDSYENVKLTRRLERAQQEIQTNHKEFPHALELLSTCKFPIRGLPSNDGEFQEIKRLLDERKLAPFSHLTLINEKLLEMSLYSPHEAQVASKALLEVTRWHVKRKESIEGGSLASFRNKVSAKSYFNMSLTCDNQRDQNGNFKWGERAYHAKRFFSNYFETIDPAKGYSQYIVRLNPNGSRKLAIGNLIVTTNLANFRNQMLGESIEELPLTNSCVSKVKGSFKHSCCCVTSDEGIPLYSEMKAPTKNHLVLGNAGDSKYVDLPTDASLSLYIAKEGYCYVNIFLAMLVNVNEQDAKNFTKQVRDMAIAKLGKWPTLMDLATVCYQMTLFYPDTSDAELPRILVDHKHNMMHVVDSYGSITTGYHILKANTVSQLVQFANEQLESEMKFYQVGGKFEGIRVGGEAMRLLIKSIYRPELMKEIIEEEPYLIVLSVLSPGVLLALANSGSLEVGIRRWIRDDAPVARMFAAIYTLAGKMTLARTLEEQLIFVRQASPVLFEEVVHGCKLSASYQVALETITLIHERNSTDSSLFEIGFKTLEDKSAAMLEKSYLRELEESWGELNLYGKYLAVKQAYKFRKVSSEFFNPAKQADLKGRYHISLRSCLARTRDGFKNGVTRSVNYVGQGFFRMLTASLTFSLRRISKHLPEVFALMNVMLVLSLFVEILNKLQIFVLNHRQLKIESLERKGDDEWLELMSVHKLMKAQNGEDPTIEEFEEYIHNYHPRLVGVMKEALGDDVQHQGKKRIEEIQMERIIAFVSLVMMMFDAERSDCVYKILNKLKGLTNTIATDVVQHQSLDDYQTIDLEKNLTVDFELDTNDHIGTSPREHTFEQWWENQISRGNTIPHYRTEGKFMTFTRANAASVVNEIAHGVHKDVLLQGAVGSGKSTGFPFHLSKKGKVLLLEPTRPLAENVCKQLASEPFYTNATLRMRGASVFGSAPIHIMTTGFALHYLMNNQQLLNEYDYIIIDECHVLDANAMAFRCALVEYGFPGTIIKVSATPPGRETEFQTQHPVKLLIEENMSHESFVNSLGTGANSDVTSRGDNILVYVASYNEVDSLSKKLIDKGHSVTKVDGRTMKMGSVEIATTGTPKKKHFIVATNIIENGVTLDVDVVVDFGTKVVPILDIDNRCVRYNKTCVSFGERIQRLGRVGRNKPGTALRIGATEKGLVEIPAKIATEAAFLCFSYGLPVMTNNVSTSLLANCTVRQARIMQQFELDPFYMVNLVRYDGSMHPAIHDVLKKFKLRDSETPLNTFAIPYSDVPRWLTVRDYRKVGVNVNLDEGVRIPFYVKDVPERITQSIWEAVTNFKNDAQIKPLSSVSAAKIAYTLKRDIHSIPRTLQILDGLIQSEMERREHYLALTANSCSGTNFSIMNVVNSIRSRFVTDHSADNIEKLSRARDQIREYKNLHTDVSALETLKAYGSLECVQHQSKDAISKHLKLKGIWNKSLMVRDTLVCAGVFVGGAWMLASWYFSKSGEIVEHQGYNKRQRQKLSFRNARDAKVGREVYADDDTMEHYFGEAYTKKGKNSGKTRGMGSKKRQFTTFYGCSPDDFSLIRYVDTLTGHTIDADPLEPAHRIQNQFFDQRMKLIGEDMLEPQHLDTDKAQHIEAYLQRKNTTNVLRADLRAHVPTLVCKNGNIAGYPERENEMRQTGALRMGVMPEKNEFQEFKHESKALFKGLRDYNPIASIICKLTNDSSEMRQTLYGIGYGGFIITVQHLFRQNNGTLFVQTRQGEFTVKNTTQLKMFPCLGRDVLVIQMPKEFPPFPRKLQFRSPIKNERVVMIGSNFQQKSTSSTISDSSPIIPRENCHFWKHMISTKDGDCGLPMVSVTDGCIVGVHSMTSVTSTANYFTDFPESLKTEVLDSPEAVDWIKSWNYNVNTVCYGPMHIIESKPTGMFKPTKLVSDLMREMVTVQGAQTSWLYDQIEGNLKAIAHVPNQLVTKHVVKGKCTLFETYLATHPEEEKIFQPYMGAYAKSALNKAAYTKDVMKYSTTITVGTVSTDNFEKAVRSLIANMEEWGFETCSYVTDEEAIFNNLNMKAAVGALYSGKKKDYFAEYNARDKETIVTESCKRLYMGKMGVWNGALKAELRPIEKVQANKTRSFTAAPIDTLLGGKVCVDDFNNQFYSMHTKCPWSVGMTKFYGGWDSLLKSFPEGWVYCDADGSQFDSSLTPYIINAVLQVRLHFMEDWDLGEQMLKNLYTEIVYTPIATPDGTVIKKFKGNNSGQPSTVVDNTLMVIIALYYSLHELGYERSQFDQVCKFFVNGDDLIIAVNPSEVRMLDELQQLFKQLGLNYDFSSRTHDIKELWFMSHQGMEREGKLIPKLEIERIVSILEWDRSTEPEHRLEAICASMVEAWGYDWLIHEIRKFYSWVLEQFPYNELATQGRAPYIAETALRKLYLDVDATIEELEVYGDIFQWDDEDEETVYHQEDKDADKVMDAGIGIPPKDKGKNTETDSNKQLTASRDKDVNVGTSGIYVVPKLKGMASKMRLPKVRGKTVLNLDHLIQYNPEQTDLSNTRSTHNQFNNWYDGVKKDYELNDDQMEIILNGLMVWCIENGCSPNINGMWVMMDGEEQIEYPIKPLIEHAKPTFRQIMHHFSDAAEAYIEKRNAEKAYMPRYGLQRNLNDPSLARYAFDFYEMTAKTPNRAREAHLQMKAAALRNASNKLFGIDGKVSSQEEDTERHTTDDVNRNMHSMLGVRTM</sequence>
<evidence type="ECO:0000256" key="16">
    <source>
        <dbReference type="ARBA" id="ARBA00022632"/>
    </source>
</evidence>
<feature type="domain" description="Peptidase C4" evidence="38">
    <location>
        <begin position="2036"/>
        <end position="2254"/>
    </location>
</feature>
<evidence type="ECO:0000256" key="8">
    <source>
        <dbReference type="ARBA" id="ARBA00022484"/>
    </source>
</evidence>
<dbReference type="GO" id="GO:0004386">
    <property type="term" value="F:helicase activity"/>
    <property type="evidence" value="ECO:0007669"/>
    <property type="project" value="UniProtKB-KW"/>
</dbReference>
<feature type="domain" description="Peptidase C6" evidence="39">
    <location>
        <begin position="634"/>
        <end position="756"/>
    </location>
</feature>
<dbReference type="GO" id="GO:0042025">
    <property type="term" value="C:host cell nucleus"/>
    <property type="evidence" value="ECO:0007669"/>
    <property type="project" value="UniProtKB-SubCell"/>
</dbReference>
<evidence type="ECO:0000259" key="37">
    <source>
        <dbReference type="PROSITE" id="PS51194"/>
    </source>
</evidence>
<dbReference type="EMBL" id="MH170889">
    <property type="protein sequence ID" value="QAA06936.1"/>
    <property type="molecule type" value="Genomic_RNA"/>
</dbReference>
<evidence type="ECO:0000256" key="3">
    <source>
        <dbReference type="ARBA" id="ARBA00004147"/>
    </source>
</evidence>
<comment type="function">
    <text evidence="31">Mediates the cap-independent, EIF4E-dependent translation of viral genomic RNAs. Binds to the cap-binding site of host EIF4E and thus interferes with the host EIF4E-dependent mRNA export and translation. VPg-RNA directly binds EIF4E and is a template for transcription. Also forms trimeric complexes with EIF4E-EIF4G, which are templates for translation.</text>
</comment>
<dbReference type="Pfam" id="PF00680">
    <property type="entry name" value="RdRP_1"/>
    <property type="match status" value="1"/>
</dbReference>
<proteinExistence type="inferred from homology"/>
<evidence type="ECO:0000256" key="33">
    <source>
        <dbReference type="RuleBase" id="RU003351"/>
    </source>
</evidence>
<comment type="subcellular location">
    <subcellularLocation>
        <location evidence="30">Host cytoplasmic vesicle</location>
    </subcellularLocation>
    <subcellularLocation>
        <location evidence="3">Host nucleus</location>
    </subcellularLocation>
    <subcellularLocation>
        <location evidence="4">Virion</location>
    </subcellularLocation>
</comment>
<keyword evidence="26" id="KW-0693">Viral RNA replication</keyword>
<keyword evidence="10" id="KW-1139">Helical capsid protein</keyword>
<feature type="domain" description="Peptidase S30" evidence="40">
    <location>
        <begin position="157"/>
        <end position="299"/>
    </location>
</feature>
<feature type="domain" description="Helicase C-terminal" evidence="37">
    <location>
        <begin position="1401"/>
        <end position="1560"/>
    </location>
</feature>
<dbReference type="CDD" id="cd23175">
    <property type="entry name" value="ps-ssRNAv_Potyviridae_RdRp"/>
    <property type="match status" value="1"/>
</dbReference>
<keyword evidence="11" id="KW-0191">Covalent protein-RNA linkage</keyword>
<dbReference type="InterPro" id="IPR014001">
    <property type="entry name" value="Helicase_ATP-bd"/>
</dbReference>
<evidence type="ECO:0000256" key="11">
    <source>
        <dbReference type="ARBA" id="ARBA00022520"/>
    </source>
</evidence>
<dbReference type="InterPro" id="IPR043504">
    <property type="entry name" value="Peptidase_S1_PA_chymotrypsin"/>
</dbReference>
<protein>
    <recommendedName>
        <fullName evidence="6">Genome polyprotein</fullName>
    </recommendedName>
</protein>
<evidence type="ECO:0000256" key="1">
    <source>
        <dbReference type="ARBA" id="ARBA00000785"/>
    </source>
</evidence>
<reference evidence="41" key="1">
    <citation type="journal article" date="2019" name="Plant Dis.">
        <title>First report of Apium virus Y and Carrot thin leaf virus on parsley in Slovenia.</title>
        <authorList>
            <person name="Mehle N."/>
            <person name="Kutnjak D."/>
            <person name="Tusek Znidaric M."/>
            <person name="Ravnikar M."/>
        </authorList>
    </citation>
    <scope>NUCLEOTIDE SEQUENCE</scope>
    <source>
        <strain evidence="41">NIB_D566-16</strain>
    </source>
</reference>
<dbReference type="InterPro" id="IPR001205">
    <property type="entry name" value="RNA-dir_pol_C"/>
</dbReference>
<keyword evidence="14" id="KW-1048">Host nucleus</keyword>
<evidence type="ECO:0000259" key="39">
    <source>
        <dbReference type="PROSITE" id="PS51744"/>
    </source>
</evidence>
<evidence type="ECO:0000256" key="34">
    <source>
        <dbReference type="SAM" id="MobiDB-lite"/>
    </source>
</evidence>
<evidence type="ECO:0000256" key="7">
    <source>
        <dbReference type="ARBA" id="ARBA00022463"/>
    </source>
</evidence>
<dbReference type="InterPro" id="IPR013648">
    <property type="entry name" value="PP_Potyviridae"/>
</dbReference>
<dbReference type="Pfam" id="PF01577">
    <property type="entry name" value="Peptidase_S30"/>
    <property type="match status" value="1"/>
</dbReference>
<dbReference type="InterPro" id="IPR009003">
    <property type="entry name" value="Peptidase_S1_PA"/>
</dbReference>
<dbReference type="GO" id="GO:0019029">
    <property type="term" value="C:helical viral capsid"/>
    <property type="evidence" value="ECO:0007669"/>
    <property type="project" value="UniProtKB-KW"/>
</dbReference>
<evidence type="ECO:0000256" key="18">
    <source>
        <dbReference type="ARBA" id="ARBA00022679"/>
    </source>
</evidence>
<keyword evidence="8" id="KW-0696">RNA-directed RNA polymerase</keyword>
<evidence type="ECO:0000256" key="29">
    <source>
        <dbReference type="ARBA" id="ARBA00029422"/>
    </source>
</evidence>
<evidence type="ECO:0000256" key="4">
    <source>
        <dbReference type="ARBA" id="ARBA00004328"/>
    </source>
</evidence>
<keyword evidence="19" id="KW-0548">Nucleotidyltransferase</keyword>
<dbReference type="InterPro" id="IPR043128">
    <property type="entry name" value="Rev_trsase/Diguanyl_cyclase"/>
</dbReference>
<dbReference type="Gene3D" id="3.40.50.300">
    <property type="entry name" value="P-loop containing nucleotide triphosphate hydrolases"/>
    <property type="match status" value="2"/>
</dbReference>
<feature type="domain" description="RdRp catalytic" evidence="35">
    <location>
        <begin position="2520"/>
        <end position="2644"/>
    </location>
</feature>
<keyword evidence="16" id="KW-1090">Inhibition of host innate immune response by virus</keyword>
<evidence type="ECO:0000256" key="14">
    <source>
        <dbReference type="ARBA" id="ARBA00022562"/>
    </source>
</evidence>
<dbReference type="GO" id="GO:0006351">
    <property type="term" value="P:DNA-templated transcription"/>
    <property type="evidence" value="ECO:0007669"/>
    <property type="project" value="InterPro"/>
</dbReference>
<dbReference type="InterPro" id="IPR042308">
    <property type="entry name" value="HC_PRO_CPD_sf"/>
</dbReference>
<evidence type="ECO:0000259" key="35">
    <source>
        <dbReference type="PROSITE" id="PS50507"/>
    </source>
</evidence>
<feature type="compositionally biased region" description="Basic and acidic residues" evidence="34">
    <location>
        <begin position="2810"/>
        <end position="2821"/>
    </location>
</feature>
<dbReference type="SMART" id="SM00487">
    <property type="entry name" value="DEXDc"/>
    <property type="match status" value="1"/>
</dbReference>
<dbReference type="GO" id="GO:0005524">
    <property type="term" value="F:ATP binding"/>
    <property type="evidence" value="ECO:0007669"/>
    <property type="project" value="UniProtKB-KW"/>
</dbReference>
<dbReference type="SUPFAM" id="SSF52540">
    <property type="entry name" value="P-loop containing nucleoside triphosphate hydrolases"/>
    <property type="match status" value="2"/>
</dbReference>
<keyword evidence="13" id="KW-0167">Capsid protein</keyword>
<dbReference type="Pfam" id="PF00270">
    <property type="entry name" value="DEAD"/>
    <property type="match status" value="1"/>
</dbReference>
<dbReference type="Gene3D" id="3.90.70.150">
    <property type="entry name" value="Helper component proteinase"/>
    <property type="match status" value="1"/>
</dbReference>
<dbReference type="PANTHER" id="PTHR43519">
    <property type="entry name" value="ATP-DEPENDENT RNA HELICASE HRPB"/>
    <property type="match status" value="1"/>
</dbReference>
<keyword evidence="18" id="KW-0808">Transferase</keyword>
<keyword evidence="22" id="KW-0347">Helicase</keyword>
<evidence type="ECO:0000256" key="17">
    <source>
        <dbReference type="ARBA" id="ARBA00022670"/>
    </source>
</evidence>
<evidence type="ECO:0000256" key="6">
    <source>
        <dbReference type="ARBA" id="ARBA00020107"/>
    </source>
</evidence>
<evidence type="ECO:0000256" key="26">
    <source>
        <dbReference type="ARBA" id="ARBA00022953"/>
    </source>
</evidence>
<dbReference type="Gene3D" id="3.30.70.270">
    <property type="match status" value="1"/>
</dbReference>
<evidence type="ECO:0000256" key="5">
    <source>
        <dbReference type="ARBA" id="ARBA00006064"/>
    </source>
</evidence>
<dbReference type="InterPro" id="IPR027417">
    <property type="entry name" value="P-loop_NTPase"/>
</dbReference>
<evidence type="ECO:0000256" key="27">
    <source>
        <dbReference type="ARBA" id="ARBA00023280"/>
    </source>
</evidence>
<evidence type="ECO:0000259" key="36">
    <source>
        <dbReference type="PROSITE" id="PS51192"/>
    </source>
</evidence>
<comment type="function">
    <text evidence="28">Involved in aphid transmission, cell-to-cell and systemis movement, encapsidation of the viral RNA and in the regulation of viral RNA amplification.</text>
</comment>
<dbReference type="GO" id="GO:0006508">
    <property type="term" value="P:proteolysis"/>
    <property type="evidence" value="ECO:0007669"/>
    <property type="project" value="UniProtKB-KW"/>
</dbReference>
<evidence type="ECO:0000256" key="12">
    <source>
        <dbReference type="ARBA" id="ARBA00022553"/>
    </source>
</evidence>
<dbReference type="InterPro" id="IPR001730">
    <property type="entry name" value="Potyv_NIa-pro_dom"/>
</dbReference>
<dbReference type="Pfam" id="PF13608">
    <property type="entry name" value="Potyvirid-P3"/>
    <property type="match status" value="1"/>
</dbReference>
<evidence type="ECO:0000256" key="24">
    <source>
        <dbReference type="ARBA" id="ARBA00022840"/>
    </source>
</evidence>
<dbReference type="GO" id="GO:0052170">
    <property type="term" value="P:symbiont-mediated suppression of host innate immune response"/>
    <property type="evidence" value="ECO:0007669"/>
    <property type="project" value="UniProtKB-KW"/>
</dbReference>
<evidence type="ECO:0000256" key="19">
    <source>
        <dbReference type="ARBA" id="ARBA00022695"/>
    </source>
</evidence>
<dbReference type="InterPro" id="IPR001456">
    <property type="entry name" value="HC-pro"/>
</dbReference>
<dbReference type="InterPro" id="IPR043502">
    <property type="entry name" value="DNA/RNA_pol_sf"/>
</dbReference>
<dbReference type="Pfam" id="PF00767">
    <property type="entry name" value="Poty_coat"/>
    <property type="match status" value="1"/>
</dbReference>
<dbReference type="GO" id="GO:0003968">
    <property type="term" value="F:RNA-directed RNA polymerase activity"/>
    <property type="evidence" value="ECO:0007669"/>
    <property type="project" value="UniProtKB-KW"/>
</dbReference>
<keyword evidence="23" id="KW-0788">Thiol protease</keyword>
<evidence type="ECO:0000256" key="15">
    <source>
        <dbReference type="ARBA" id="ARBA00022581"/>
    </source>
</evidence>
<feature type="domain" description="Helicase ATP-binding" evidence="36">
    <location>
        <begin position="1230"/>
        <end position="1382"/>
    </location>
</feature>
<keyword evidence="15" id="KW-0945">Host-virus interaction</keyword>
<feature type="region of interest" description="Disordered" evidence="34">
    <location>
        <begin position="2801"/>
        <end position="2829"/>
    </location>
</feature>
<keyword evidence="20" id="KW-0547">Nucleotide-binding</keyword>
<evidence type="ECO:0000313" key="41">
    <source>
        <dbReference type="EMBL" id="QAA06936.1"/>
    </source>
</evidence>